<dbReference type="GO" id="GO:0003723">
    <property type="term" value="F:RNA binding"/>
    <property type="evidence" value="ECO:0007669"/>
    <property type="project" value="UniProtKB-KW"/>
</dbReference>
<dbReference type="Gene3D" id="3.10.290.10">
    <property type="entry name" value="RNA-binding S4 domain"/>
    <property type="match status" value="1"/>
</dbReference>
<comment type="caution">
    <text evidence="6">The sequence shown here is derived from an EMBL/GenBank/DDBJ whole genome shotgun (WGS) entry which is preliminary data.</text>
</comment>
<protein>
    <submittedName>
        <fullName evidence="6">Pseudouridine synthase</fullName>
    </submittedName>
</protein>
<dbReference type="InterPro" id="IPR000748">
    <property type="entry name" value="PsdUridine_synth_RsuA/RluB/E/F"/>
</dbReference>
<feature type="compositionally biased region" description="Low complexity" evidence="4">
    <location>
        <begin position="315"/>
        <end position="353"/>
    </location>
</feature>
<dbReference type="SUPFAM" id="SSF55174">
    <property type="entry name" value="Alpha-L RNA-binding motif"/>
    <property type="match status" value="1"/>
</dbReference>
<dbReference type="GO" id="GO:0120159">
    <property type="term" value="F:rRNA pseudouridine synthase activity"/>
    <property type="evidence" value="ECO:0007669"/>
    <property type="project" value="UniProtKB-ARBA"/>
</dbReference>
<dbReference type="Gene3D" id="3.30.70.580">
    <property type="entry name" value="Pseudouridine synthase I, catalytic domain, N-terminal subdomain"/>
    <property type="match status" value="1"/>
</dbReference>
<keyword evidence="2" id="KW-0413">Isomerase</keyword>
<feature type="region of interest" description="Disordered" evidence="4">
    <location>
        <begin position="235"/>
        <end position="373"/>
    </location>
</feature>
<dbReference type="PROSITE" id="PS50889">
    <property type="entry name" value="S4"/>
    <property type="match status" value="1"/>
</dbReference>
<name>A0A9D6L6V8_UNCEI</name>
<dbReference type="SUPFAM" id="SSF55120">
    <property type="entry name" value="Pseudouridine synthase"/>
    <property type="match status" value="1"/>
</dbReference>
<gene>
    <name evidence="6" type="ORF">HY076_05535</name>
</gene>
<comment type="similarity">
    <text evidence="1">Belongs to the pseudouridine synthase RsuA family.</text>
</comment>
<evidence type="ECO:0000256" key="4">
    <source>
        <dbReference type="SAM" id="MobiDB-lite"/>
    </source>
</evidence>
<feature type="domain" description="RNA-binding S4" evidence="5">
    <location>
        <begin position="3"/>
        <end position="62"/>
    </location>
</feature>
<dbReference type="InterPro" id="IPR020103">
    <property type="entry name" value="PsdUridine_synth_cat_dom_sf"/>
</dbReference>
<dbReference type="NCBIfam" id="TIGR00093">
    <property type="entry name" value="pseudouridine synthase"/>
    <property type="match status" value="1"/>
</dbReference>
<dbReference type="InterPro" id="IPR050343">
    <property type="entry name" value="RsuA_PseudoU_synthase"/>
</dbReference>
<dbReference type="InterPro" id="IPR006145">
    <property type="entry name" value="PsdUridine_synth_RsuA/RluA"/>
</dbReference>
<proteinExistence type="inferred from homology"/>
<dbReference type="CDD" id="cd02870">
    <property type="entry name" value="PseudoU_synth_RsuA_like"/>
    <property type="match status" value="1"/>
</dbReference>
<evidence type="ECO:0000259" key="5">
    <source>
        <dbReference type="SMART" id="SM00363"/>
    </source>
</evidence>
<dbReference type="EMBL" id="JACQAY010000174">
    <property type="protein sequence ID" value="MBI3539716.1"/>
    <property type="molecule type" value="Genomic_DNA"/>
</dbReference>
<dbReference type="Pfam" id="PF00849">
    <property type="entry name" value="PseudoU_synth_2"/>
    <property type="match status" value="1"/>
</dbReference>
<dbReference type="PANTHER" id="PTHR47683">
    <property type="entry name" value="PSEUDOURIDINE SYNTHASE FAMILY PROTEIN-RELATED"/>
    <property type="match status" value="1"/>
</dbReference>
<dbReference type="InterPro" id="IPR020094">
    <property type="entry name" value="TruA/RsuA/RluB/E/F_N"/>
</dbReference>
<evidence type="ECO:0000256" key="1">
    <source>
        <dbReference type="ARBA" id="ARBA00008348"/>
    </source>
</evidence>
<dbReference type="Gene3D" id="3.30.70.1560">
    <property type="entry name" value="Alpha-L RNA-binding motif"/>
    <property type="match status" value="1"/>
</dbReference>
<dbReference type="CDD" id="cd00165">
    <property type="entry name" value="S4"/>
    <property type="match status" value="1"/>
</dbReference>
<sequence length="373" mass="40035">MAIRLNKLLATRGIGSRRACDALIEAGSVRVNGTVIREPGTQVEPGRDRVQVHGRPIPGPSALRYVMIHKPVGMITTLDDPEGRPTIKRLLPPGPRLFPVGRLDAETSGLLIATNDGDLAHHLMHPRYGVAKVYRARLDRVADGEQLRRLRSGVEFEPGVVSGPCDVRVHSARPQRFEIEITLNEGRYRQVRRMCEAVALTVRSLHRAAYGPLRLGTLPRGAARDLTAVEVRRLRAASARPVAPRPASPKGAGVRFRPRPASPKGAGVRFRPRPASGAGAGVRFRPRPAPGAGAGVRFRPRPASGAGAGVRFRPRPAGSRPRSGSPRRSGAMPPAAGRGRPRTGTARPGARRAGPGGAPRGRSNRQGRGRPKY</sequence>
<dbReference type="Proteomes" id="UP000807850">
    <property type="component" value="Unassembled WGS sequence"/>
</dbReference>
<dbReference type="Pfam" id="PF01479">
    <property type="entry name" value="S4"/>
    <property type="match status" value="1"/>
</dbReference>
<dbReference type="InterPro" id="IPR036986">
    <property type="entry name" value="S4_RNA-bd_sf"/>
</dbReference>
<dbReference type="GO" id="GO:0000455">
    <property type="term" value="P:enzyme-directed rRNA pseudouridine synthesis"/>
    <property type="evidence" value="ECO:0007669"/>
    <property type="project" value="UniProtKB-ARBA"/>
</dbReference>
<dbReference type="SMART" id="SM00363">
    <property type="entry name" value="S4"/>
    <property type="match status" value="1"/>
</dbReference>
<feature type="compositionally biased region" description="Basic residues" evidence="4">
    <location>
        <begin position="362"/>
        <end position="373"/>
    </location>
</feature>
<dbReference type="PANTHER" id="PTHR47683:SF2">
    <property type="entry name" value="RNA-BINDING S4 DOMAIN-CONTAINING PROTEIN"/>
    <property type="match status" value="1"/>
</dbReference>
<dbReference type="FunFam" id="3.10.290.10:FF:000003">
    <property type="entry name" value="Pseudouridine synthase"/>
    <property type="match status" value="1"/>
</dbReference>
<evidence type="ECO:0000256" key="3">
    <source>
        <dbReference type="PROSITE-ProRule" id="PRU00182"/>
    </source>
</evidence>
<dbReference type="AlphaFoldDB" id="A0A9D6L6V8"/>
<dbReference type="InterPro" id="IPR042092">
    <property type="entry name" value="PsdUridine_s_RsuA/RluB/E/F_cat"/>
</dbReference>
<evidence type="ECO:0000256" key="2">
    <source>
        <dbReference type="ARBA" id="ARBA00023235"/>
    </source>
</evidence>
<reference evidence="6" key="1">
    <citation type="submission" date="2020-07" db="EMBL/GenBank/DDBJ databases">
        <title>Huge and variable diversity of episymbiotic CPR bacteria and DPANN archaea in groundwater ecosystems.</title>
        <authorList>
            <person name="He C.Y."/>
            <person name="Keren R."/>
            <person name="Whittaker M."/>
            <person name="Farag I.F."/>
            <person name="Doudna J."/>
            <person name="Cate J.H.D."/>
            <person name="Banfield J.F."/>
        </authorList>
    </citation>
    <scope>NUCLEOTIDE SEQUENCE</scope>
    <source>
        <strain evidence="6">NC_groundwater_928_Pr1_S-0.2um_72_17</strain>
    </source>
</reference>
<keyword evidence="3" id="KW-0694">RNA-binding</keyword>
<organism evidence="6 7">
    <name type="scientific">Eiseniibacteriota bacterium</name>
    <dbReference type="NCBI Taxonomy" id="2212470"/>
    <lineage>
        <taxon>Bacteria</taxon>
        <taxon>Candidatus Eiseniibacteriota</taxon>
    </lineage>
</organism>
<dbReference type="InterPro" id="IPR002942">
    <property type="entry name" value="S4_RNA-bd"/>
</dbReference>
<accession>A0A9D6L6V8</accession>
<evidence type="ECO:0000313" key="7">
    <source>
        <dbReference type="Proteomes" id="UP000807850"/>
    </source>
</evidence>
<evidence type="ECO:0000313" key="6">
    <source>
        <dbReference type="EMBL" id="MBI3539716.1"/>
    </source>
</evidence>